<dbReference type="Proteomes" id="UP001440599">
    <property type="component" value="Unassembled WGS sequence"/>
</dbReference>
<evidence type="ECO:0000259" key="13">
    <source>
        <dbReference type="Pfam" id="PF02163"/>
    </source>
</evidence>
<evidence type="ECO:0000256" key="7">
    <source>
        <dbReference type="ARBA" id="ARBA00022801"/>
    </source>
</evidence>
<keyword evidence="11 12" id="KW-0472">Membrane</keyword>
<evidence type="ECO:0000256" key="1">
    <source>
        <dbReference type="ARBA" id="ARBA00001947"/>
    </source>
</evidence>
<evidence type="ECO:0000256" key="3">
    <source>
        <dbReference type="ARBA" id="ARBA00007931"/>
    </source>
</evidence>
<keyword evidence="8" id="KW-0862">Zinc</keyword>
<evidence type="ECO:0000256" key="11">
    <source>
        <dbReference type="ARBA" id="ARBA00023136"/>
    </source>
</evidence>
<organism evidence="14 15">
    <name type="scientific">Flavonifractor hominis</name>
    <dbReference type="NCBI Taxonomy" id="3133178"/>
    <lineage>
        <taxon>Bacteria</taxon>
        <taxon>Bacillati</taxon>
        <taxon>Bacillota</taxon>
        <taxon>Clostridia</taxon>
        <taxon>Eubacteriales</taxon>
        <taxon>Oscillospiraceae</taxon>
        <taxon>Flavonifractor</taxon>
    </lineage>
</organism>
<comment type="subcellular location">
    <subcellularLocation>
        <location evidence="2">Membrane</location>
        <topology evidence="2">Multi-pass membrane protein</topology>
    </subcellularLocation>
</comment>
<evidence type="ECO:0000256" key="2">
    <source>
        <dbReference type="ARBA" id="ARBA00004141"/>
    </source>
</evidence>
<keyword evidence="10" id="KW-0482">Metalloprotease</keyword>
<evidence type="ECO:0000256" key="5">
    <source>
        <dbReference type="ARBA" id="ARBA00022692"/>
    </source>
</evidence>
<keyword evidence="9 12" id="KW-1133">Transmembrane helix</keyword>
<gene>
    <name evidence="14" type="ORF">WMO45_01630</name>
</gene>
<evidence type="ECO:0000256" key="9">
    <source>
        <dbReference type="ARBA" id="ARBA00022989"/>
    </source>
</evidence>
<dbReference type="RefSeq" id="WP_349138904.1">
    <property type="nucleotide sequence ID" value="NZ_JBBMFT010000001.1"/>
</dbReference>
<evidence type="ECO:0000313" key="15">
    <source>
        <dbReference type="Proteomes" id="UP001440599"/>
    </source>
</evidence>
<keyword evidence="15" id="KW-1185">Reference proteome</keyword>
<dbReference type="PANTHER" id="PTHR39188:SF3">
    <property type="entry name" value="STAGE IV SPORULATION PROTEIN FB"/>
    <property type="match status" value="1"/>
</dbReference>
<keyword evidence="7" id="KW-0378">Hydrolase</keyword>
<sequence>MLQWKRLEISGSFLLLLAVLYYLDEDGLLLWGLGFCTMHELGHLIAVYILGGQISYIRLSCVGAEIRLSSRKPLGHVQELLAALAGPAVNLMLAYAVARLQSPWGYCAAGMNLALAWFNLLPAAQLDGGRIALHIFALLTGERTAAQVVRILSGIVCLVLVLAGGTLWVYGRKNVTLLLTAGWLLFSICTSESKKLNRI</sequence>
<name>A0ABV1EKV2_9FIRM</name>
<evidence type="ECO:0000256" key="12">
    <source>
        <dbReference type="SAM" id="Phobius"/>
    </source>
</evidence>
<dbReference type="GO" id="GO:0006508">
    <property type="term" value="P:proteolysis"/>
    <property type="evidence" value="ECO:0007669"/>
    <property type="project" value="UniProtKB-KW"/>
</dbReference>
<accession>A0ABV1EKV2</accession>
<keyword evidence="4 14" id="KW-0645">Protease</keyword>
<proteinExistence type="inferred from homology"/>
<feature type="domain" description="Peptidase M50" evidence="13">
    <location>
        <begin position="101"/>
        <end position="161"/>
    </location>
</feature>
<feature type="transmembrane region" description="Helical" evidence="12">
    <location>
        <begin position="7"/>
        <end position="23"/>
    </location>
</feature>
<evidence type="ECO:0000256" key="10">
    <source>
        <dbReference type="ARBA" id="ARBA00023049"/>
    </source>
</evidence>
<reference evidence="14 15" key="1">
    <citation type="submission" date="2024-03" db="EMBL/GenBank/DDBJ databases">
        <title>Human intestinal bacterial collection.</title>
        <authorList>
            <person name="Pauvert C."/>
            <person name="Hitch T.C.A."/>
            <person name="Clavel T."/>
        </authorList>
    </citation>
    <scope>NUCLEOTIDE SEQUENCE [LARGE SCALE GENOMIC DNA]</scope>
    <source>
        <strain evidence="14 15">CLA-AP-H34</strain>
    </source>
</reference>
<comment type="similarity">
    <text evidence="3">Belongs to the peptidase M50B family.</text>
</comment>
<evidence type="ECO:0000256" key="8">
    <source>
        <dbReference type="ARBA" id="ARBA00022833"/>
    </source>
</evidence>
<comment type="cofactor">
    <cofactor evidence="1">
        <name>Zn(2+)</name>
        <dbReference type="ChEBI" id="CHEBI:29105"/>
    </cofactor>
</comment>
<dbReference type="GO" id="GO:0008233">
    <property type="term" value="F:peptidase activity"/>
    <property type="evidence" value="ECO:0007669"/>
    <property type="project" value="UniProtKB-KW"/>
</dbReference>
<keyword evidence="6" id="KW-0479">Metal-binding</keyword>
<feature type="transmembrane region" description="Helical" evidence="12">
    <location>
        <begin position="148"/>
        <end position="169"/>
    </location>
</feature>
<evidence type="ECO:0000256" key="4">
    <source>
        <dbReference type="ARBA" id="ARBA00022670"/>
    </source>
</evidence>
<keyword evidence="5 12" id="KW-0812">Transmembrane</keyword>
<dbReference type="Pfam" id="PF02163">
    <property type="entry name" value="Peptidase_M50"/>
    <property type="match status" value="1"/>
</dbReference>
<evidence type="ECO:0000313" key="14">
    <source>
        <dbReference type="EMBL" id="MEQ2455208.1"/>
    </source>
</evidence>
<dbReference type="InterPro" id="IPR008915">
    <property type="entry name" value="Peptidase_M50"/>
</dbReference>
<dbReference type="PANTHER" id="PTHR39188">
    <property type="entry name" value="MEMBRANE-ASSOCIATED ZINC METALLOPROTEASE M50B"/>
    <property type="match status" value="1"/>
</dbReference>
<comment type="caution">
    <text evidence="14">The sequence shown here is derived from an EMBL/GenBank/DDBJ whole genome shotgun (WGS) entry which is preliminary data.</text>
</comment>
<evidence type="ECO:0000256" key="6">
    <source>
        <dbReference type="ARBA" id="ARBA00022723"/>
    </source>
</evidence>
<dbReference type="EMBL" id="JBBMFT010000001">
    <property type="protein sequence ID" value="MEQ2455208.1"/>
    <property type="molecule type" value="Genomic_DNA"/>
</dbReference>
<protein>
    <submittedName>
        <fullName evidence="14">Site-2 protease family protein</fullName>
    </submittedName>
</protein>
<feature type="transmembrane region" description="Helical" evidence="12">
    <location>
        <begin position="29"/>
        <end position="50"/>
    </location>
</feature>